<evidence type="ECO:0000313" key="3">
    <source>
        <dbReference type="Proteomes" id="UP000678281"/>
    </source>
</evidence>
<keyword evidence="1" id="KW-0732">Signal</keyword>
<organism evidence="2 3">
    <name type="scientific">Devosia litorisediminis</name>
    <dbReference type="NCBI Taxonomy" id="2829817"/>
    <lineage>
        <taxon>Bacteria</taxon>
        <taxon>Pseudomonadati</taxon>
        <taxon>Pseudomonadota</taxon>
        <taxon>Alphaproteobacteria</taxon>
        <taxon>Hyphomicrobiales</taxon>
        <taxon>Devosiaceae</taxon>
        <taxon>Devosia</taxon>
    </lineage>
</organism>
<evidence type="ECO:0008006" key="4">
    <source>
        <dbReference type="Google" id="ProtNLM"/>
    </source>
</evidence>
<evidence type="ECO:0000256" key="1">
    <source>
        <dbReference type="SAM" id="SignalP"/>
    </source>
</evidence>
<dbReference type="EMBL" id="JAGXTP010000001">
    <property type="protein sequence ID" value="MBS3847424.1"/>
    <property type="molecule type" value="Genomic_DNA"/>
</dbReference>
<gene>
    <name evidence="2" type="ORF">KD146_01820</name>
</gene>
<dbReference type="RefSeq" id="WP_212657047.1">
    <property type="nucleotide sequence ID" value="NZ_JAGXTP010000001.1"/>
</dbReference>
<evidence type="ECO:0000313" key="2">
    <source>
        <dbReference type="EMBL" id="MBS3847424.1"/>
    </source>
</evidence>
<dbReference type="AlphaFoldDB" id="A0A942E7U1"/>
<keyword evidence="3" id="KW-1185">Reference proteome</keyword>
<dbReference type="Proteomes" id="UP000678281">
    <property type="component" value="Unassembled WGS sequence"/>
</dbReference>
<reference evidence="2" key="1">
    <citation type="submission" date="2021-04" db="EMBL/GenBank/DDBJ databases">
        <title>Devosia litorisediminis sp. nov., isolated from a sand dune.</title>
        <authorList>
            <person name="Park S."/>
            <person name="Yoon J.-H."/>
        </authorList>
    </citation>
    <scope>NUCLEOTIDE SEQUENCE</scope>
    <source>
        <strain evidence="2">BSSL-BM10</strain>
    </source>
</reference>
<comment type="caution">
    <text evidence="2">The sequence shown here is derived from an EMBL/GenBank/DDBJ whole genome shotgun (WGS) entry which is preliminary data.</text>
</comment>
<name>A0A942E7U1_9HYPH</name>
<proteinExistence type="predicted"/>
<protein>
    <recommendedName>
        <fullName evidence="4">PepSY domain-containing protein</fullName>
    </recommendedName>
</protein>
<feature type="signal peptide" evidence="1">
    <location>
        <begin position="1"/>
        <end position="23"/>
    </location>
</feature>
<feature type="chain" id="PRO_5037644656" description="PepSY domain-containing protein" evidence="1">
    <location>
        <begin position="24"/>
        <end position="173"/>
    </location>
</feature>
<sequence length="173" mass="16657">MNKTILATTIAALMSASALPALAQDAAVGVDAGAGVNVETPAGDAGADATVGADANASTNAMSTAADAADHSYASVTAAISGSADVDLSAITDEAQVNIVLLSSLEGDAATEAAGIDSAIAANAEGAATLHDNIDGNAAIKAKLEAQGYAADDVVAVHSQADGSVTVYVDDRA</sequence>
<accession>A0A942E7U1</accession>